<dbReference type="RefSeq" id="XP_002679570.1">
    <property type="nucleotide sequence ID" value="XM_002679524.1"/>
</dbReference>
<evidence type="ECO:0000256" key="1">
    <source>
        <dbReference type="ARBA" id="ARBA00004236"/>
    </source>
</evidence>
<accession>D2V8L5</accession>
<feature type="region of interest" description="Disordered" evidence="13">
    <location>
        <begin position="454"/>
        <end position="533"/>
    </location>
</feature>
<keyword evidence="15" id="KW-1185">Reference proteome</keyword>
<dbReference type="STRING" id="5762.D2V8L5"/>
<keyword evidence="10" id="KW-0472">Membrane</keyword>
<feature type="compositionally biased region" description="Low complexity" evidence="13">
    <location>
        <begin position="504"/>
        <end position="516"/>
    </location>
</feature>
<evidence type="ECO:0000256" key="4">
    <source>
        <dbReference type="ARBA" id="ARBA00022475"/>
    </source>
</evidence>
<dbReference type="GO" id="GO:0097541">
    <property type="term" value="C:axonemal basal plate"/>
    <property type="evidence" value="ECO:0007669"/>
    <property type="project" value="TreeGrafter"/>
</dbReference>
<keyword evidence="5" id="KW-0963">Cytoplasm</keyword>
<dbReference type="Gene3D" id="2.130.10.10">
    <property type="entry name" value="YVTN repeat-like/Quinoprotein amine dehydrogenase"/>
    <property type="match status" value="1"/>
</dbReference>
<dbReference type="Proteomes" id="UP000006671">
    <property type="component" value="Unassembled WGS sequence"/>
</dbReference>
<evidence type="ECO:0000256" key="6">
    <source>
        <dbReference type="ARBA" id="ARBA00022574"/>
    </source>
</evidence>
<dbReference type="KEGG" id="ngr:NAEGRDRAFT_65201"/>
<evidence type="ECO:0000256" key="5">
    <source>
        <dbReference type="ARBA" id="ARBA00022490"/>
    </source>
</evidence>
<dbReference type="GO" id="GO:0005886">
    <property type="term" value="C:plasma membrane"/>
    <property type="evidence" value="ECO:0007669"/>
    <property type="project" value="UniProtKB-SubCell"/>
</dbReference>
<comment type="similarity">
    <text evidence="3">Belongs to the WD repeat fritz family.</text>
</comment>
<protein>
    <submittedName>
        <fullName evidence="14">Predicted protein</fullName>
    </submittedName>
</protein>
<name>D2V8L5_NAEGR</name>
<feature type="compositionally biased region" description="Low complexity" evidence="13">
    <location>
        <begin position="20"/>
        <end position="45"/>
    </location>
</feature>
<dbReference type="InParanoid" id="D2V8L5"/>
<organism evidence="15">
    <name type="scientific">Naegleria gruberi</name>
    <name type="common">Amoeba</name>
    <dbReference type="NCBI Taxonomy" id="5762"/>
    <lineage>
        <taxon>Eukaryota</taxon>
        <taxon>Discoba</taxon>
        <taxon>Heterolobosea</taxon>
        <taxon>Tetramitia</taxon>
        <taxon>Eutetramitia</taxon>
        <taxon>Vahlkampfiidae</taxon>
        <taxon>Naegleria</taxon>
    </lineage>
</organism>
<evidence type="ECO:0000256" key="2">
    <source>
        <dbReference type="ARBA" id="ARBA00004430"/>
    </source>
</evidence>
<feature type="region of interest" description="Disordered" evidence="13">
    <location>
        <begin position="20"/>
        <end position="73"/>
    </location>
</feature>
<feature type="compositionally biased region" description="Gly residues" evidence="13">
    <location>
        <begin position="517"/>
        <end position="531"/>
    </location>
</feature>
<dbReference type="VEuPathDB" id="AmoebaDB:NAEGRDRAFT_65201"/>
<keyword evidence="12" id="KW-0966">Cell projection</keyword>
<dbReference type="GeneID" id="8848845"/>
<dbReference type="InterPro" id="IPR015943">
    <property type="entry name" value="WD40/YVTN_repeat-like_dom_sf"/>
</dbReference>
<dbReference type="OMA" id="ICCANGE"/>
<evidence type="ECO:0000256" key="10">
    <source>
        <dbReference type="ARBA" id="ARBA00023136"/>
    </source>
</evidence>
<feature type="compositionally biased region" description="Low complexity" evidence="13">
    <location>
        <begin position="454"/>
        <end position="468"/>
    </location>
</feature>
<dbReference type="SMART" id="SM00320">
    <property type="entry name" value="WD40"/>
    <property type="match status" value="2"/>
</dbReference>
<feature type="compositionally biased region" description="Polar residues" evidence="13">
    <location>
        <begin position="46"/>
        <end position="67"/>
    </location>
</feature>
<gene>
    <name evidence="14" type="ORF">NAEGRDRAFT_65201</name>
</gene>
<evidence type="ECO:0000256" key="7">
    <source>
        <dbReference type="ARBA" id="ARBA00022737"/>
    </source>
</evidence>
<dbReference type="EMBL" id="GG738857">
    <property type="protein sequence ID" value="EFC46826.1"/>
    <property type="molecule type" value="Genomic_DNA"/>
</dbReference>
<keyword evidence="11" id="KW-0206">Cytoskeleton</keyword>
<keyword evidence="9" id="KW-0969">Cilium</keyword>
<dbReference type="GO" id="GO:0045184">
    <property type="term" value="P:establishment of protein localization"/>
    <property type="evidence" value="ECO:0007669"/>
    <property type="project" value="TreeGrafter"/>
</dbReference>
<evidence type="ECO:0000313" key="15">
    <source>
        <dbReference type="Proteomes" id="UP000006671"/>
    </source>
</evidence>
<evidence type="ECO:0000256" key="11">
    <source>
        <dbReference type="ARBA" id="ARBA00023212"/>
    </source>
</evidence>
<dbReference type="Pfam" id="PF11768">
    <property type="entry name" value="Frtz"/>
    <property type="match status" value="1"/>
</dbReference>
<proteinExistence type="inferred from homology"/>
<evidence type="ECO:0000313" key="14">
    <source>
        <dbReference type="EMBL" id="EFC46826.1"/>
    </source>
</evidence>
<dbReference type="PANTHER" id="PTHR13667">
    <property type="entry name" value="HOMOLOC-13"/>
    <property type="match status" value="1"/>
</dbReference>
<dbReference type="AlphaFoldDB" id="D2V8L5"/>
<evidence type="ECO:0000256" key="13">
    <source>
        <dbReference type="SAM" id="MobiDB-lite"/>
    </source>
</evidence>
<dbReference type="PANTHER" id="PTHR13667:SF5">
    <property type="entry name" value="WD REPEAT-CONTAINING AND PLANAR CELL POLARITY EFFECTOR PROTEIN FRITZ HOMOLOG"/>
    <property type="match status" value="1"/>
</dbReference>
<dbReference type="InterPro" id="IPR001680">
    <property type="entry name" value="WD40_rpt"/>
</dbReference>
<dbReference type="SUPFAM" id="SSF50978">
    <property type="entry name" value="WD40 repeat-like"/>
    <property type="match status" value="1"/>
</dbReference>
<dbReference type="InterPro" id="IPR024511">
    <property type="entry name" value="Frtz"/>
</dbReference>
<evidence type="ECO:0000256" key="3">
    <source>
        <dbReference type="ARBA" id="ARBA00006059"/>
    </source>
</evidence>
<reference evidence="14 15" key="1">
    <citation type="journal article" date="2010" name="Cell">
        <title>The genome of Naegleria gruberi illuminates early eukaryotic versatility.</title>
        <authorList>
            <person name="Fritz-Laylin L.K."/>
            <person name="Prochnik S.E."/>
            <person name="Ginger M.L."/>
            <person name="Dacks J.B."/>
            <person name="Carpenter M.L."/>
            <person name="Field M.C."/>
            <person name="Kuo A."/>
            <person name="Paredez A."/>
            <person name="Chapman J."/>
            <person name="Pham J."/>
            <person name="Shu S."/>
            <person name="Neupane R."/>
            <person name="Cipriano M."/>
            <person name="Mancuso J."/>
            <person name="Tu H."/>
            <person name="Salamov A."/>
            <person name="Lindquist E."/>
            <person name="Shapiro H."/>
            <person name="Lucas S."/>
            <person name="Grigoriev I.V."/>
            <person name="Cande W.Z."/>
            <person name="Fulton C."/>
            <person name="Rokhsar D.S."/>
            <person name="Dawson S.C."/>
        </authorList>
    </citation>
    <scope>NUCLEOTIDE SEQUENCE [LARGE SCALE GENOMIC DNA]</scope>
    <source>
        <strain evidence="14 15">NEG-M</strain>
    </source>
</reference>
<evidence type="ECO:0000256" key="9">
    <source>
        <dbReference type="ARBA" id="ARBA00023069"/>
    </source>
</evidence>
<evidence type="ECO:0000256" key="12">
    <source>
        <dbReference type="ARBA" id="ARBA00023273"/>
    </source>
</evidence>
<dbReference type="GO" id="GO:0044782">
    <property type="term" value="P:cilium organization"/>
    <property type="evidence" value="ECO:0007669"/>
    <property type="project" value="TreeGrafter"/>
</dbReference>
<dbReference type="OrthoDB" id="10013020at2759"/>
<comment type="subcellular location">
    <subcellularLocation>
        <location evidence="1">Cell membrane</location>
    </subcellularLocation>
    <subcellularLocation>
        <location evidence="2">Cytoplasm</location>
        <location evidence="2">Cytoskeleton</location>
        <location evidence="2">Cilium axoneme</location>
    </subcellularLocation>
</comment>
<keyword evidence="4" id="KW-1003">Cell membrane</keyword>
<keyword evidence="7" id="KW-0677">Repeat</keyword>
<dbReference type="InterPro" id="IPR036322">
    <property type="entry name" value="WD40_repeat_dom_sf"/>
</dbReference>
<sequence>MFQANVLILSPTLTQQYSQQQTSPLSTLSSNNNNNQQQSSSESSSFNRRSIFNPHQRSSSLNNNNNGIERGHSCEFSDKQNKIFKESAEELNSFKVISIYYDSQTCILQTILESGHLIHWKLHPKTSDIQIVQIDRLFYEMMESKLLSTGSICNEFIIVQSMNAELIFIENPLFQNYNNIFLEILSKNSKNVKLMMDKIHEETLLKSMKMNLPKTYLCGQATRNSLLIAQISLRGQDDKEMIQVIGTVQASRIIVFYTFSNYRSNTFHTLELSSDNMSVVWCVYEIIGKQVKKSKYKTIETESEITCCAIGPSEKHVCICCANGEVKLFSSFKLSLYGNDNINSKTSKFKCITVQSLPGRFRPTHVEWHPSGSMLLVSSPNEICLFDCGLNFIDFQIPLRNSIIKCITPSNLINSNSNSNNNNATTNNNINNSTSTTNNNLIFSSVQFMTSGDSTLDSTSLHTDSGTHAPNTPRSSSSSSSATNQSPRFNSSSSSSNQTSILLGNNQSLSNNSNNYSGGGGSGSGSGGGNGFFKRSRNNSMELAAVQQQQLMKGTMLPYERLLICFEKGPICIFKIDFGLLSAFIDNNIEPASNAHFLSIHLNIHHKLKEGYSIIRNLTNPKEFQLCLKEFLTFLLSRIHVDPLSEEFLDMLLEKYASLHKHLESDSYFHTIYRKYFLYTLRKGFYEKCFQIASHLNDSYLFEHLYRFCLTQNLDSLAYLSLQHASDLFKQKEKQVQQFFNDCILYQSSLNNTD</sequence>
<keyword evidence="6" id="KW-0853">WD repeat</keyword>
<evidence type="ECO:0000256" key="8">
    <source>
        <dbReference type="ARBA" id="ARBA00022794"/>
    </source>
</evidence>
<keyword evidence="8" id="KW-0970">Cilium biogenesis/degradation</keyword>